<reference evidence="2 3" key="1">
    <citation type="journal article" date="2018" name="Sci. Rep.">
        <title>Genomic signatures of local adaptation to the degree of environmental predictability in rotifers.</title>
        <authorList>
            <person name="Franch-Gras L."/>
            <person name="Hahn C."/>
            <person name="Garcia-Roger E.M."/>
            <person name="Carmona M.J."/>
            <person name="Serra M."/>
            <person name="Gomez A."/>
        </authorList>
    </citation>
    <scope>NUCLEOTIDE SEQUENCE [LARGE SCALE GENOMIC DNA]</scope>
    <source>
        <strain evidence="2">HYR1</strain>
    </source>
</reference>
<protein>
    <submittedName>
        <fullName evidence="2">Uncharacterized protein</fullName>
    </submittedName>
</protein>
<keyword evidence="1" id="KW-1133">Transmembrane helix</keyword>
<evidence type="ECO:0000313" key="2">
    <source>
        <dbReference type="EMBL" id="RMZ98862.1"/>
    </source>
</evidence>
<evidence type="ECO:0000313" key="3">
    <source>
        <dbReference type="Proteomes" id="UP000276133"/>
    </source>
</evidence>
<comment type="caution">
    <text evidence="2">The sequence shown here is derived from an EMBL/GenBank/DDBJ whole genome shotgun (WGS) entry which is preliminary data.</text>
</comment>
<organism evidence="2 3">
    <name type="scientific">Brachionus plicatilis</name>
    <name type="common">Marine rotifer</name>
    <name type="synonym">Brachionus muelleri</name>
    <dbReference type="NCBI Taxonomy" id="10195"/>
    <lineage>
        <taxon>Eukaryota</taxon>
        <taxon>Metazoa</taxon>
        <taxon>Spiralia</taxon>
        <taxon>Gnathifera</taxon>
        <taxon>Rotifera</taxon>
        <taxon>Eurotatoria</taxon>
        <taxon>Monogononta</taxon>
        <taxon>Pseudotrocha</taxon>
        <taxon>Ploima</taxon>
        <taxon>Brachionidae</taxon>
        <taxon>Brachionus</taxon>
    </lineage>
</organism>
<keyword evidence="1" id="KW-0472">Membrane</keyword>
<feature type="transmembrane region" description="Helical" evidence="1">
    <location>
        <begin position="18"/>
        <end position="36"/>
    </location>
</feature>
<keyword evidence="1" id="KW-0812">Transmembrane</keyword>
<name>A0A3M7PII0_BRAPC</name>
<dbReference type="Proteomes" id="UP000276133">
    <property type="component" value="Unassembled WGS sequence"/>
</dbReference>
<accession>A0A3M7PII0</accession>
<dbReference type="EMBL" id="REGN01010517">
    <property type="protein sequence ID" value="RMZ98862.1"/>
    <property type="molecule type" value="Genomic_DNA"/>
</dbReference>
<gene>
    <name evidence="2" type="ORF">BpHYR1_016307</name>
</gene>
<proteinExistence type="predicted"/>
<dbReference type="AlphaFoldDB" id="A0A3M7PII0"/>
<evidence type="ECO:0000256" key="1">
    <source>
        <dbReference type="SAM" id="Phobius"/>
    </source>
</evidence>
<sequence length="73" mass="8867">MNSLNINHQLTEQPKENAYRFFFLFIHVLIDGFILTELMNHLHSWRVCTHLLEFKKGSWSPHLEKDIKEMERN</sequence>
<keyword evidence="3" id="KW-1185">Reference proteome</keyword>